<accession>A0A8X7PPA7</accession>
<dbReference type="PANTHER" id="PTHR14241:SF32">
    <property type="entry name" value="VWFA DOMAIN-CONTAINING PROTEIN-RELATED"/>
    <property type="match status" value="1"/>
</dbReference>
<evidence type="ECO:0008006" key="4">
    <source>
        <dbReference type="Google" id="ProtNLM"/>
    </source>
</evidence>
<dbReference type="Gene3D" id="3.40.50.300">
    <property type="entry name" value="P-loop containing nucleotide triphosphate hydrolases"/>
    <property type="match status" value="1"/>
</dbReference>
<proteinExistence type="predicted"/>
<feature type="transmembrane region" description="Helical" evidence="1">
    <location>
        <begin position="453"/>
        <end position="472"/>
    </location>
</feature>
<organism evidence="2 3">
    <name type="scientific">Brassica carinata</name>
    <name type="common">Ethiopian mustard</name>
    <name type="synonym">Abyssinian cabbage</name>
    <dbReference type="NCBI Taxonomy" id="52824"/>
    <lineage>
        <taxon>Eukaryota</taxon>
        <taxon>Viridiplantae</taxon>
        <taxon>Streptophyta</taxon>
        <taxon>Embryophyta</taxon>
        <taxon>Tracheophyta</taxon>
        <taxon>Spermatophyta</taxon>
        <taxon>Magnoliopsida</taxon>
        <taxon>eudicotyledons</taxon>
        <taxon>Gunneridae</taxon>
        <taxon>Pentapetalae</taxon>
        <taxon>rosids</taxon>
        <taxon>malvids</taxon>
        <taxon>Brassicales</taxon>
        <taxon>Brassicaceae</taxon>
        <taxon>Brassiceae</taxon>
        <taxon>Brassica</taxon>
    </lineage>
</organism>
<reference evidence="2 3" key="1">
    <citation type="submission" date="2020-02" db="EMBL/GenBank/DDBJ databases">
        <authorList>
            <person name="Ma Q."/>
            <person name="Huang Y."/>
            <person name="Song X."/>
            <person name="Pei D."/>
        </authorList>
    </citation>
    <scope>NUCLEOTIDE SEQUENCE [LARGE SCALE GENOMIC DNA]</scope>
    <source>
        <strain evidence="2">Sxm20200214</strain>
        <tissue evidence="2">Leaf</tissue>
    </source>
</reference>
<evidence type="ECO:0000313" key="3">
    <source>
        <dbReference type="Proteomes" id="UP000886595"/>
    </source>
</evidence>
<dbReference type="Proteomes" id="UP000886595">
    <property type="component" value="Unassembled WGS sequence"/>
</dbReference>
<name>A0A8X7PPA7_BRACI</name>
<dbReference type="AlphaFoldDB" id="A0A8X7PPA7"/>
<feature type="transmembrane region" description="Helical" evidence="1">
    <location>
        <begin position="346"/>
        <end position="365"/>
    </location>
</feature>
<keyword evidence="1" id="KW-1133">Transmembrane helix</keyword>
<dbReference type="OrthoDB" id="25620at2759"/>
<dbReference type="InterPro" id="IPR027417">
    <property type="entry name" value="P-loop_NTPase"/>
</dbReference>
<keyword evidence="3" id="KW-1185">Reference proteome</keyword>
<protein>
    <recommendedName>
        <fullName evidence="4">G domain-containing protein</fullName>
    </recommendedName>
</protein>
<evidence type="ECO:0000256" key="1">
    <source>
        <dbReference type="SAM" id="Phobius"/>
    </source>
</evidence>
<dbReference type="EMBL" id="JAAMPC010000015">
    <property type="protein sequence ID" value="KAG2255581.1"/>
    <property type="molecule type" value="Genomic_DNA"/>
</dbReference>
<sequence>MGGDTLKDEELASSLYPDFSRSSSCCFSDDLGVSEEKLAAYMRKREKTYQEILQSHDLLRERLGKNNRKLKLARRQILSYTPGSFADVNLSDYHIPKTTSILIVGPKGAGKSSLVNRITRVVQDEEFAPARAQESYGMPSNGGTFFLQEYMIPRGGSASFCLCDTRGLSQISSSDNTTMIEQWIKKGVHHGEPVIWTSDDSDLKDRLIRDGCTGCEIRKVNSIIFVVNAVEMMESESSYAHMVSTAFNSPLLSFKDDKPAVVITHGDLLSREERARVQVLVGELLGIPPDKQIFDIPDSRDAATTLTVCNLLRHCLEHADKNLRFCPKRNFTISKVEGGDKNRTRMTMFSVALTLFLALAIIWFIHEHGGQNVAHEARHELHVFQSPRLYNLTHEVLPKLSSSVQNSESETEDVPNGEPSIDWRTARRLWFDEGKVAKAEGEPSFDWRTTRRLWFFHESLIFLGFLTSFAVASCERWCQCSLLILWLLCSPCPSLMTSLVPDLSSTAWTSSRGDGSRQTSDLKTFRRPLPFSSPWKMTVLPSGNIYSTWFWSMNLLSDDQLILLCSPQPPLISAHSDHNDQWLSFDSRKSLWVHHGNAGVDRFCWELRHAPSKLESCLSYCSLVWRSQVL</sequence>
<keyword evidence="1" id="KW-0812">Transmembrane</keyword>
<gene>
    <name evidence="2" type="ORF">Bca52824_074875</name>
</gene>
<evidence type="ECO:0000313" key="2">
    <source>
        <dbReference type="EMBL" id="KAG2255581.1"/>
    </source>
</evidence>
<dbReference type="PANTHER" id="PTHR14241">
    <property type="entry name" value="INTERFERON-INDUCED PROTEIN 44"/>
    <property type="match status" value="1"/>
</dbReference>
<comment type="caution">
    <text evidence="2">The sequence shown here is derived from an EMBL/GenBank/DDBJ whole genome shotgun (WGS) entry which is preliminary data.</text>
</comment>
<keyword evidence="1" id="KW-0472">Membrane</keyword>
<dbReference type="SUPFAM" id="SSF52540">
    <property type="entry name" value="P-loop containing nucleoside triphosphate hydrolases"/>
    <property type="match status" value="1"/>
</dbReference>